<evidence type="ECO:0000256" key="1">
    <source>
        <dbReference type="SAM" id="Phobius"/>
    </source>
</evidence>
<evidence type="ECO:0000313" key="3">
    <source>
        <dbReference type="EMBL" id="OQB75437.1"/>
    </source>
</evidence>
<dbReference type="PANTHER" id="PTHR30093">
    <property type="entry name" value="GENERAL SECRETION PATHWAY PROTEIN G"/>
    <property type="match status" value="1"/>
</dbReference>
<dbReference type="InterPro" id="IPR012902">
    <property type="entry name" value="N_methyl_site"/>
</dbReference>
<comment type="caution">
    <text evidence="3">The sequence shown here is derived from an EMBL/GenBank/DDBJ whole genome shotgun (WGS) entry which is preliminary data.</text>
</comment>
<dbReference type="InterPro" id="IPR011453">
    <property type="entry name" value="DUF1559"/>
</dbReference>
<keyword evidence="1" id="KW-0472">Membrane</keyword>
<feature type="domain" description="DUF1559" evidence="2">
    <location>
        <begin position="32"/>
        <end position="74"/>
    </location>
</feature>
<dbReference type="EMBL" id="MWDQ01000012">
    <property type="protein sequence ID" value="OQB75437.1"/>
    <property type="molecule type" value="Genomic_DNA"/>
</dbReference>
<dbReference type="Gene3D" id="3.30.700.10">
    <property type="entry name" value="Glycoprotein, Type 4 Pilin"/>
    <property type="match status" value="1"/>
</dbReference>
<dbReference type="SUPFAM" id="SSF54523">
    <property type="entry name" value="Pili subunits"/>
    <property type="match status" value="1"/>
</dbReference>
<evidence type="ECO:0000259" key="2">
    <source>
        <dbReference type="Pfam" id="PF07596"/>
    </source>
</evidence>
<dbReference type="AlphaFoldDB" id="A0A1V6CEV6"/>
<dbReference type="PROSITE" id="PS00409">
    <property type="entry name" value="PROKAR_NTER_METHYL"/>
    <property type="match status" value="1"/>
</dbReference>
<reference evidence="3" key="1">
    <citation type="submission" date="2017-02" db="EMBL/GenBank/DDBJ databases">
        <title>Delving into the versatile metabolic prowess of the omnipresent phylum Bacteroidetes.</title>
        <authorList>
            <person name="Nobu M.K."/>
            <person name="Mei R."/>
            <person name="Narihiro T."/>
            <person name="Kuroda K."/>
            <person name="Liu W.-T."/>
        </authorList>
    </citation>
    <scope>NUCLEOTIDE SEQUENCE</scope>
    <source>
        <strain evidence="3">ADurb.Bin131</strain>
    </source>
</reference>
<name>A0A1V6CEV6_UNCT6</name>
<dbReference type="NCBIfam" id="TIGR02532">
    <property type="entry name" value="IV_pilin_GFxxxE"/>
    <property type="match status" value="1"/>
</dbReference>
<gene>
    <name evidence="3" type="ORF">BWX89_00035</name>
</gene>
<dbReference type="Pfam" id="PF07963">
    <property type="entry name" value="N_methyl"/>
    <property type="match status" value="1"/>
</dbReference>
<proteinExistence type="predicted"/>
<keyword evidence="1" id="KW-1133">Transmembrane helix</keyword>
<dbReference type="Proteomes" id="UP000485562">
    <property type="component" value="Unassembled WGS sequence"/>
</dbReference>
<dbReference type="InterPro" id="IPR045584">
    <property type="entry name" value="Pilin-like"/>
</dbReference>
<keyword evidence="1" id="KW-0812">Transmembrane</keyword>
<feature type="transmembrane region" description="Helical" evidence="1">
    <location>
        <begin position="6"/>
        <end position="30"/>
    </location>
</feature>
<organism evidence="3">
    <name type="scientific">candidate division TA06 bacterium ADurb.Bin131</name>
    <dbReference type="NCBI Taxonomy" id="1852827"/>
    <lineage>
        <taxon>Bacteria</taxon>
        <taxon>Bacteria division TA06</taxon>
    </lineage>
</organism>
<accession>A0A1V6CEV6</accession>
<sequence>MKNKGFTLIELLVVIAIIAILASVLFEPLIRARDMARRSVCSNNLKQIYLGLAMYADDYDGWGIPYVYYGGPQTFSYYGNWINSYFRNPNIFKCPSIDWRASKGSYSPGTRTNSYISGGILFPGLQYGSYWILFGTATYTPLTSSSCWYGWLIYNNSTEISATKVPCPNMKFCGKIIKDPTSGSAQYVLPASEQMCLSDCYSKSGYWYGYGLSGGVRNNHLEFDGENVVYMDGHLEWKTRGQLKYYFRYYYDNIYW</sequence>
<protein>
    <recommendedName>
        <fullName evidence="2">DUF1559 domain-containing protein</fullName>
    </recommendedName>
</protein>
<dbReference type="Pfam" id="PF07596">
    <property type="entry name" value="SBP_bac_10"/>
    <property type="match status" value="1"/>
</dbReference>